<name>A0ABU8W9E9_9BURK</name>
<organism evidence="2 3">
    <name type="scientific">Variovorax humicola</name>
    <dbReference type="NCBI Taxonomy" id="1769758"/>
    <lineage>
        <taxon>Bacteria</taxon>
        <taxon>Pseudomonadati</taxon>
        <taxon>Pseudomonadota</taxon>
        <taxon>Betaproteobacteria</taxon>
        <taxon>Burkholderiales</taxon>
        <taxon>Comamonadaceae</taxon>
        <taxon>Variovorax</taxon>
    </lineage>
</organism>
<feature type="compositionally biased region" description="Gly residues" evidence="1">
    <location>
        <begin position="66"/>
        <end position="77"/>
    </location>
</feature>
<gene>
    <name evidence="2" type="ORF">WKW80_29655</name>
</gene>
<comment type="caution">
    <text evidence="2">The sequence shown here is derived from an EMBL/GenBank/DDBJ whole genome shotgun (WGS) entry which is preliminary data.</text>
</comment>
<keyword evidence="3" id="KW-1185">Reference proteome</keyword>
<evidence type="ECO:0000256" key="1">
    <source>
        <dbReference type="SAM" id="MobiDB-lite"/>
    </source>
</evidence>
<reference evidence="2 3" key="1">
    <citation type="submission" date="2024-03" db="EMBL/GenBank/DDBJ databases">
        <title>Novel species of the genus Variovorax.</title>
        <authorList>
            <person name="Liu Q."/>
            <person name="Xin Y.-H."/>
        </authorList>
    </citation>
    <scope>NUCLEOTIDE SEQUENCE [LARGE SCALE GENOMIC DNA]</scope>
    <source>
        <strain evidence="2 3">KACC 18501</strain>
    </source>
</reference>
<evidence type="ECO:0000313" key="2">
    <source>
        <dbReference type="EMBL" id="MEJ8826144.1"/>
    </source>
</evidence>
<dbReference type="Proteomes" id="UP001363010">
    <property type="component" value="Unassembled WGS sequence"/>
</dbReference>
<proteinExistence type="predicted"/>
<accession>A0ABU8W9E9</accession>
<feature type="region of interest" description="Disordered" evidence="1">
    <location>
        <begin position="66"/>
        <end position="120"/>
    </location>
</feature>
<evidence type="ECO:0000313" key="3">
    <source>
        <dbReference type="Proteomes" id="UP001363010"/>
    </source>
</evidence>
<dbReference type="EMBL" id="JBBKZV010000030">
    <property type="protein sequence ID" value="MEJ8826144.1"/>
    <property type="molecule type" value="Genomic_DNA"/>
</dbReference>
<protein>
    <submittedName>
        <fullName evidence="2">Uncharacterized protein</fullName>
    </submittedName>
</protein>
<sequence length="120" mass="13006">MSDLSKLDPVAFDQGKGQWVEGVMTGIDRDNPVRTHTVGIPHLMPGTIIFVHGVTSDGEWYSERGGGLGRLGEGGEYGSPRRHIRQGGRDHAEGQGRVQLHPRPKGRVHPPAGATAQVRR</sequence>
<dbReference type="RefSeq" id="WP_340367184.1">
    <property type="nucleotide sequence ID" value="NZ_JBBKZV010000030.1"/>
</dbReference>